<comment type="caution">
    <text evidence="1">The sequence shown here is derived from an EMBL/GenBank/DDBJ whole genome shotgun (WGS) entry which is preliminary data.</text>
</comment>
<organism evidence="1 2">
    <name type="scientific">Colocasia esculenta</name>
    <name type="common">Wild taro</name>
    <name type="synonym">Arum esculentum</name>
    <dbReference type="NCBI Taxonomy" id="4460"/>
    <lineage>
        <taxon>Eukaryota</taxon>
        <taxon>Viridiplantae</taxon>
        <taxon>Streptophyta</taxon>
        <taxon>Embryophyta</taxon>
        <taxon>Tracheophyta</taxon>
        <taxon>Spermatophyta</taxon>
        <taxon>Magnoliopsida</taxon>
        <taxon>Liliopsida</taxon>
        <taxon>Araceae</taxon>
        <taxon>Aroideae</taxon>
        <taxon>Colocasieae</taxon>
        <taxon>Colocasia</taxon>
    </lineage>
</organism>
<sequence length="99" mass="11020">MALRLFKNSFKVPRPVPAFRYQRDPRAASGYLIACSAQGPLFRATSARRMPKPLRHEQHFLAIDIRQQAMPLGTSGYPTRAPRTSGALTAELLNGRLNA</sequence>
<proteinExistence type="predicted"/>
<gene>
    <name evidence="1" type="ORF">Taro_002211</name>
</gene>
<dbReference type="Proteomes" id="UP000652761">
    <property type="component" value="Unassembled WGS sequence"/>
</dbReference>
<evidence type="ECO:0000313" key="1">
    <source>
        <dbReference type="EMBL" id="MQL69921.1"/>
    </source>
</evidence>
<keyword evidence="2" id="KW-1185">Reference proteome</keyword>
<accession>A0A843TGM9</accession>
<dbReference type="EMBL" id="NMUH01000050">
    <property type="protein sequence ID" value="MQL69921.1"/>
    <property type="molecule type" value="Genomic_DNA"/>
</dbReference>
<dbReference type="AlphaFoldDB" id="A0A843TGM9"/>
<name>A0A843TGM9_COLES</name>
<reference evidence="1" key="1">
    <citation type="submission" date="2017-07" db="EMBL/GenBank/DDBJ databases">
        <title>Taro Niue Genome Assembly and Annotation.</title>
        <authorList>
            <person name="Atibalentja N."/>
            <person name="Keating K."/>
            <person name="Fields C.J."/>
        </authorList>
    </citation>
    <scope>NUCLEOTIDE SEQUENCE</scope>
    <source>
        <strain evidence="1">Niue_2</strain>
        <tissue evidence="1">Leaf</tissue>
    </source>
</reference>
<protein>
    <submittedName>
        <fullName evidence="1">Uncharacterized protein</fullName>
    </submittedName>
</protein>
<evidence type="ECO:0000313" key="2">
    <source>
        <dbReference type="Proteomes" id="UP000652761"/>
    </source>
</evidence>